<evidence type="ECO:0000313" key="2">
    <source>
        <dbReference type="EMBL" id="KAG7440015.1"/>
    </source>
</evidence>
<proteinExistence type="predicted"/>
<keyword evidence="3" id="KW-1185">Reference proteome</keyword>
<dbReference type="RefSeq" id="XP_043033515.1">
    <property type="nucleotide sequence ID" value="XM_043184595.1"/>
</dbReference>
<dbReference type="AlphaFoldDB" id="A0A9P8ALP5"/>
<name>A0A9P8ALP5_9AGAR</name>
<gene>
    <name evidence="2" type="ORF">BT62DRAFT_924311</name>
</gene>
<keyword evidence="1" id="KW-0472">Membrane</keyword>
<evidence type="ECO:0000313" key="3">
    <source>
        <dbReference type="Proteomes" id="UP000812287"/>
    </source>
</evidence>
<dbReference type="EMBL" id="MU250578">
    <property type="protein sequence ID" value="KAG7440015.1"/>
    <property type="molecule type" value="Genomic_DNA"/>
</dbReference>
<keyword evidence="1" id="KW-1133">Transmembrane helix</keyword>
<feature type="transmembrane region" description="Helical" evidence="1">
    <location>
        <begin position="81"/>
        <end position="101"/>
    </location>
</feature>
<comment type="caution">
    <text evidence="2">The sequence shown here is derived from an EMBL/GenBank/DDBJ whole genome shotgun (WGS) entry which is preliminary data.</text>
</comment>
<reference evidence="2" key="1">
    <citation type="submission" date="2020-11" db="EMBL/GenBank/DDBJ databases">
        <title>Adaptations for nitrogen fixation in a non-lichenized fungal sporocarp promotes dispersal by wood-feeding termites.</title>
        <authorList>
            <consortium name="DOE Joint Genome Institute"/>
            <person name="Koch R.A."/>
            <person name="Yoon G."/>
            <person name="Arayal U."/>
            <person name="Lail K."/>
            <person name="Amirebrahimi M."/>
            <person name="Labutti K."/>
            <person name="Lipzen A."/>
            <person name="Riley R."/>
            <person name="Barry K."/>
            <person name="Henrissat B."/>
            <person name="Grigoriev I.V."/>
            <person name="Herr J.R."/>
            <person name="Aime M.C."/>
        </authorList>
    </citation>
    <scope>NUCLEOTIDE SEQUENCE</scope>
    <source>
        <strain evidence="2">MCA 3950</strain>
    </source>
</reference>
<keyword evidence="1" id="KW-0812">Transmembrane</keyword>
<accession>A0A9P8ALP5</accession>
<organism evidence="2 3">
    <name type="scientific">Guyanagaster necrorhizus</name>
    <dbReference type="NCBI Taxonomy" id="856835"/>
    <lineage>
        <taxon>Eukaryota</taxon>
        <taxon>Fungi</taxon>
        <taxon>Dikarya</taxon>
        <taxon>Basidiomycota</taxon>
        <taxon>Agaricomycotina</taxon>
        <taxon>Agaricomycetes</taxon>
        <taxon>Agaricomycetidae</taxon>
        <taxon>Agaricales</taxon>
        <taxon>Marasmiineae</taxon>
        <taxon>Physalacriaceae</taxon>
        <taxon>Guyanagaster</taxon>
    </lineage>
</organism>
<dbReference type="Proteomes" id="UP000812287">
    <property type="component" value="Unassembled WGS sequence"/>
</dbReference>
<evidence type="ECO:0000256" key="1">
    <source>
        <dbReference type="SAM" id="Phobius"/>
    </source>
</evidence>
<protein>
    <submittedName>
        <fullName evidence="2">Uncharacterized protein</fullName>
    </submittedName>
</protein>
<dbReference type="GeneID" id="66106892"/>
<sequence length="106" mass="11664">MFILTGSKATAGPHNLELKYRSKEWYLESASFPDIVHLIGKLPKGSGSSLIRVCSGWECWCSTYRPLQHLSDYDAYQLLEVNLLVSALTGGGVVLALGLGYSRLMI</sequence>